<reference evidence="1" key="1">
    <citation type="journal article" date="2021" name="New Phytol.">
        <title>Evolutionary innovations through gain and loss of genes in the ectomycorrhizal Boletales.</title>
        <authorList>
            <person name="Wu G."/>
            <person name="Miyauchi S."/>
            <person name="Morin E."/>
            <person name="Kuo A."/>
            <person name="Drula E."/>
            <person name="Varga T."/>
            <person name="Kohler A."/>
            <person name="Feng B."/>
            <person name="Cao Y."/>
            <person name="Lipzen A."/>
            <person name="Daum C."/>
            <person name="Hundley H."/>
            <person name="Pangilinan J."/>
            <person name="Johnson J."/>
            <person name="Barry K."/>
            <person name="LaButti K."/>
            <person name="Ng V."/>
            <person name="Ahrendt S."/>
            <person name="Min B."/>
            <person name="Choi I.G."/>
            <person name="Park H."/>
            <person name="Plett J.M."/>
            <person name="Magnuson J."/>
            <person name="Spatafora J.W."/>
            <person name="Nagy L.G."/>
            <person name="Henrissat B."/>
            <person name="Grigoriev I.V."/>
            <person name="Yang Z.L."/>
            <person name="Xu J."/>
            <person name="Martin F.M."/>
        </authorList>
    </citation>
    <scope>NUCLEOTIDE SEQUENCE</scope>
    <source>
        <strain evidence="1">KUC20120723A-06</strain>
    </source>
</reference>
<name>A0ACB8BUK4_9AGAM</name>
<evidence type="ECO:0000313" key="1">
    <source>
        <dbReference type="EMBL" id="KAH7928298.1"/>
    </source>
</evidence>
<accession>A0ACB8BUK4</accession>
<dbReference type="Proteomes" id="UP000790709">
    <property type="component" value="Unassembled WGS sequence"/>
</dbReference>
<sequence length="80" mass="9142">MPGRASYLRCRTRDRETSCDPLGTRTSSGSSVLAAVDARRKDHYQSWIWAETLRLRLAVSKLDETEPRRLIPPWLLLSAT</sequence>
<gene>
    <name evidence="1" type="ORF">BV22DRAFT_1030947</name>
</gene>
<organism evidence="1 2">
    <name type="scientific">Leucogyrophana mollusca</name>
    <dbReference type="NCBI Taxonomy" id="85980"/>
    <lineage>
        <taxon>Eukaryota</taxon>
        <taxon>Fungi</taxon>
        <taxon>Dikarya</taxon>
        <taxon>Basidiomycota</taxon>
        <taxon>Agaricomycotina</taxon>
        <taxon>Agaricomycetes</taxon>
        <taxon>Agaricomycetidae</taxon>
        <taxon>Boletales</taxon>
        <taxon>Boletales incertae sedis</taxon>
        <taxon>Leucogyrophana</taxon>
    </lineage>
</organism>
<evidence type="ECO:0000313" key="2">
    <source>
        <dbReference type="Proteomes" id="UP000790709"/>
    </source>
</evidence>
<keyword evidence="2" id="KW-1185">Reference proteome</keyword>
<proteinExistence type="predicted"/>
<protein>
    <submittedName>
        <fullName evidence="1">Uncharacterized protein</fullName>
    </submittedName>
</protein>
<dbReference type="EMBL" id="MU266355">
    <property type="protein sequence ID" value="KAH7928298.1"/>
    <property type="molecule type" value="Genomic_DNA"/>
</dbReference>
<comment type="caution">
    <text evidence="1">The sequence shown here is derived from an EMBL/GenBank/DDBJ whole genome shotgun (WGS) entry which is preliminary data.</text>
</comment>